<feature type="domain" description="VWFA" evidence="2">
    <location>
        <begin position="290"/>
        <end position="458"/>
    </location>
</feature>
<evidence type="ECO:0000259" key="3">
    <source>
        <dbReference type="PROSITE" id="PS51468"/>
    </source>
</evidence>
<evidence type="ECO:0000259" key="2">
    <source>
        <dbReference type="PROSITE" id="PS50234"/>
    </source>
</evidence>
<reference evidence="5" key="1">
    <citation type="journal article" date="2019" name="bioRxiv">
        <title>Genomics, evolutionary history and diagnostics of the Alternaria alternata species group including apple and Asian pear pathotypes.</title>
        <authorList>
            <person name="Armitage A.D."/>
            <person name="Cockerton H.M."/>
            <person name="Sreenivasaprasad S."/>
            <person name="Woodhall J.W."/>
            <person name="Lane C.R."/>
            <person name="Harrison R.J."/>
            <person name="Clarkson J.P."/>
        </authorList>
    </citation>
    <scope>NUCLEOTIDE SEQUENCE [LARGE SCALE GENOMIC DNA]</scope>
    <source>
        <strain evidence="5">FERA 1082</strain>
    </source>
</reference>
<proteinExistence type="predicted"/>
<dbReference type="AlphaFoldDB" id="A0A4Q4M0E1"/>
<accession>A0A4Q4M0E1</accession>
<dbReference type="SMART" id="SM00327">
    <property type="entry name" value="VWA"/>
    <property type="match status" value="1"/>
</dbReference>
<dbReference type="EMBL" id="PDXA01000078">
    <property type="protein sequence ID" value="RYN29978.1"/>
    <property type="molecule type" value="Genomic_DNA"/>
</dbReference>
<dbReference type="Proteomes" id="UP000292402">
    <property type="component" value="Unassembled WGS sequence"/>
</dbReference>
<feature type="compositionally biased region" description="Acidic residues" evidence="1">
    <location>
        <begin position="805"/>
        <end position="817"/>
    </location>
</feature>
<evidence type="ECO:0000256" key="1">
    <source>
        <dbReference type="SAM" id="MobiDB-lite"/>
    </source>
</evidence>
<dbReference type="SUPFAM" id="SSF53300">
    <property type="entry name" value="vWA-like"/>
    <property type="match status" value="1"/>
</dbReference>
<evidence type="ECO:0008006" key="6">
    <source>
        <dbReference type="Google" id="ProtNLM"/>
    </source>
</evidence>
<feature type="region of interest" description="Disordered" evidence="1">
    <location>
        <begin position="778"/>
        <end position="852"/>
    </location>
</feature>
<dbReference type="InterPro" id="IPR036465">
    <property type="entry name" value="vWFA_dom_sf"/>
</dbReference>
<dbReference type="PROSITE" id="PS50234">
    <property type="entry name" value="VWFA"/>
    <property type="match status" value="1"/>
</dbReference>
<protein>
    <recommendedName>
        <fullName evidence="6">von Willebrand factor A domain-containing protein 5A</fullName>
    </recommendedName>
</protein>
<dbReference type="Pfam" id="PF08487">
    <property type="entry name" value="VIT"/>
    <property type="match status" value="1"/>
</dbReference>
<dbReference type="InterPro" id="IPR013694">
    <property type="entry name" value="VIT"/>
</dbReference>
<organism evidence="4 5">
    <name type="scientific">Alternaria tenuissima</name>
    <dbReference type="NCBI Taxonomy" id="119927"/>
    <lineage>
        <taxon>Eukaryota</taxon>
        <taxon>Fungi</taxon>
        <taxon>Dikarya</taxon>
        <taxon>Ascomycota</taxon>
        <taxon>Pezizomycotina</taxon>
        <taxon>Dothideomycetes</taxon>
        <taxon>Pleosporomycetidae</taxon>
        <taxon>Pleosporales</taxon>
        <taxon>Pleosporineae</taxon>
        <taxon>Pleosporaceae</taxon>
        <taxon>Alternaria</taxon>
        <taxon>Alternaria sect. Alternaria</taxon>
        <taxon>Alternaria alternata complex</taxon>
    </lineage>
</organism>
<gene>
    <name evidence="4" type="ORF">AA0114_g12332</name>
</gene>
<dbReference type="PANTHER" id="PTHR45737:SF6">
    <property type="entry name" value="VON WILLEBRAND FACTOR A DOMAIN-CONTAINING PROTEIN 5A"/>
    <property type="match status" value="1"/>
</dbReference>
<dbReference type="Pfam" id="PF13768">
    <property type="entry name" value="VWA_3"/>
    <property type="match status" value="1"/>
</dbReference>
<feature type="compositionally biased region" description="Low complexity" evidence="1">
    <location>
        <begin position="827"/>
        <end position="843"/>
    </location>
</feature>
<dbReference type="SMART" id="SM00609">
    <property type="entry name" value="VIT"/>
    <property type="match status" value="1"/>
</dbReference>
<dbReference type="InterPro" id="IPR002035">
    <property type="entry name" value="VWF_A"/>
</dbReference>
<comment type="caution">
    <text evidence="4">The sequence shown here is derived from an EMBL/GenBank/DDBJ whole genome shotgun (WGS) entry which is preliminary data.</text>
</comment>
<dbReference type="Gene3D" id="3.40.50.410">
    <property type="entry name" value="von Willebrand factor, type A domain"/>
    <property type="match status" value="1"/>
</dbReference>
<evidence type="ECO:0000313" key="5">
    <source>
        <dbReference type="Proteomes" id="UP000292402"/>
    </source>
</evidence>
<dbReference type="PROSITE" id="PS51468">
    <property type="entry name" value="VIT"/>
    <property type="match status" value="1"/>
</dbReference>
<dbReference type="PANTHER" id="PTHR45737">
    <property type="entry name" value="VON WILLEBRAND FACTOR A DOMAIN-CONTAINING PROTEIN 5A"/>
    <property type="match status" value="1"/>
</dbReference>
<name>A0A4Q4M0E1_9PLEO</name>
<feature type="domain" description="VIT" evidence="3">
    <location>
        <begin position="13"/>
        <end position="144"/>
    </location>
</feature>
<evidence type="ECO:0000313" key="4">
    <source>
        <dbReference type="EMBL" id="RYN29978.1"/>
    </source>
</evidence>
<sequence>MPPRYHSSRHVCGCYVYHSETPERTYLPQVKLDAHTTILSTAARTVLTQTFVNRSREALNEIRYAFPLFDGVSVVEFFCQIGERTIYGLVKEKNEARKTYEEAKERGESAALLEQLPDAADVFTTAISNIPNGASVQVSVKYVQELKHDAEVDGIRLTIPSSISPRYGYYPGKLQETSAEIDSKGISITVDVNMAQGIPIKKVISPSHPIEVTLGSLSTSASDEDASISRGSATLALGTTELEKDFVLQVVAKDVGIPQAILETHPTLPNQRALMTTLVPKFNIKSQKPEVVFIADRSGSMEGHIPTLKSALKVFLKSIPIGCSFNICSFGSSHSFLWPESRMYDQDTLTEAIRHVETFRADFGGTETLAAVKACFEARNTGLQTELMLLTDGDIWSQEQLFNYVSKNTKSGDVRVFPIGIGSGVSSALIEGVARAGRGFAQMVADSEKLDSKIVRMLKGALTPHIKDYRLEVKYEDGSVESVTDSLRVKLSIAEEPESKADISEAKPISLYDPDIREEHPKDGEPKNIFAGLPQLKRPTLLQTPHEIPSLFPFNRTCVYLIMSPESSHLQPKSVVLRGTSPQGPLELEIPVEVRKDADQMIHQLAARKATQELEEGHGWLSEATVDDAGVLVKDKHRTQFPLLQRREAVRLGVEYQVGGKHCSFVAVEANEAEIAEKRKKVLEATLDRDDKENDNDWEVLDDGKQLASIQAYSMPVSASASARTGGVRRQLAIKAAPSSGGFTAYGGSPFGAPEEFGARSSASQSSTGFFGVASRGGRGLGRGGAMRHRKVAPPATNDCHDLSLDMEEKEESDEDMGFALMDSPVSPQSPAYSPTSPSSPNSKRQKTEEETGTLLQRLIARQSFEGSWAAIDKLPCDEMKLDRDAASKAIAKLTETNADKVLATATAVMFLEKKMQDEEETWELVVEKARAWLENELAEDVLAQVWQLAEGIVGKN</sequence>